<keyword evidence="1" id="KW-0808">Transferase</keyword>
<dbReference type="EMBL" id="CP093351">
    <property type="protein sequence ID" value="WOH14236.1"/>
    <property type="molecule type" value="Genomic_DNA"/>
</dbReference>
<evidence type="ECO:0000313" key="6">
    <source>
        <dbReference type="Proteomes" id="UP000077755"/>
    </source>
</evidence>
<dbReference type="Gene3D" id="1.10.510.10">
    <property type="entry name" value="Transferase(Phosphotransferase) domain 1"/>
    <property type="match status" value="1"/>
</dbReference>
<name>A0AAF0XXE2_DAUCS</name>
<reference evidence="5" key="1">
    <citation type="journal article" date="2016" name="Nat. Genet.">
        <title>A high-quality carrot genome assembly provides new insights into carotenoid accumulation and asterid genome evolution.</title>
        <authorList>
            <person name="Iorizzo M."/>
            <person name="Ellison S."/>
            <person name="Senalik D."/>
            <person name="Zeng P."/>
            <person name="Satapoomin P."/>
            <person name="Huang J."/>
            <person name="Bowman M."/>
            <person name="Iovene M."/>
            <person name="Sanseverino W."/>
            <person name="Cavagnaro P."/>
            <person name="Yildiz M."/>
            <person name="Macko-Podgorni A."/>
            <person name="Moranska E."/>
            <person name="Grzebelus E."/>
            <person name="Grzebelus D."/>
            <person name="Ashrafi H."/>
            <person name="Zheng Z."/>
            <person name="Cheng S."/>
            <person name="Spooner D."/>
            <person name="Van Deynze A."/>
            <person name="Simon P."/>
        </authorList>
    </citation>
    <scope>NUCLEOTIDE SEQUENCE</scope>
    <source>
        <tissue evidence="5">Leaf</tissue>
    </source>
</reference>
<protein>
    <recommendedName>
        <fullName evidence="7">Protein kinase domain-containing protein</fullName>
    </recommendedName>
</protein>
<evidence type="ECO:0000256" key="1">
    <source>
        <dbReference type="ARBA" id="ARBA00022679"/>
    </source>
</evidence>
<reference evidence="5" key="2">
    <citation type="submission" date="2022-03" db="EMBL/GenBank/DDBJ databases">
        <title>Draft title - Genomic analysis of global carrot germplasm unveils the trajectory of domestication and the origin of high carotenoid orange carrot.</title>
        <authorList>
            <person name="Iorizzo M."/>
            <person name="Ellison S."/>
            <person name="Senalik D."/>
            <person name="Macko-Podgorni A."/>
            <person name="Grzebelus D."/>
            <person name="Bostan H."/>
            <person name="Rolling W."/>
            <person name="Curaba J."/>
            <person name="Simon P."/>
        </authorList>
    </citation>
    <scope>NUCLEOTIDE SEQUENCE</scope>
    <source>
        <tissue evidence="5">Leaf</tissue>
    </source>
</reference>
<organism evidence="5 6">
    <name type="scientific">Daucus carota subsp. sativus</name>
    <name type="common">Carrot</name>
    <dbReference type="NCBI Taxonomy" id="79200"/>
    <lineage>
        <taxon>Eukaryota</taxon>
        <taxon>Viridiplantae</taxon>
        <taxon>Streptophyta</taxon>
        <taxon>Embryophyta</taxon>
        <taxon>Tracheophyta</taxon>
        <taxon>Spermatophyta</taxon>
        <taxon>Magnoliopsida</taxon>
        <taxon>eudicotyledons</taxon>
        <taxon>Gunneridae</taxon>
        <taxon>Pentapetalae</taxon>
        <taxon>asterids</taxon>
        <taxon>campanulids</taxon>
        <taxon>Apiales</taxon>
        <taxon>Apiaceae</taxon>
        <taxon>Apioideae</taxon>
        <taxon>Scandiceae</taxon>
        <taxon>Daucinae</taxon>
        <taxon>Daucus</taxon>
        <taxon>Daucus sect. Daucus</taxon>
    </lineage>
</organism>
<evidence type="ECO:0000256" key="2">
    <source>
        <dbReference type="ARBA" id="ARBA00022741"/>
    </source>
</evidence>
<evidence type="ECO:0000256" key="3">
    <source>
        <dbReference type="ARBA" id="ARBA00022777"/>
    </source>
</evidence>
<dbReference type="PANTHER" id="PTHR47973">
    <property type="entry name" value="CYSTEINE-RICH RECEPTOR-LIKE PROTEIN KINASE 3"/>
    <property type="match status" value="1"/>
</dbReference>
<evidence type="ECO:0008006" key="7">
    <source>
        <dbReference type="Google" id="ProtNLM"/>
    </source>
</evidence>
<proteinExistence type="predicted"/>
<dbReference type="GO" id="GO:0005524">
    <property type="term" value="F:ATP binding"/>
    <property type="evidence" value="ECO:0007669"/>
    <property type="project" value="UniProtKB-KW"/>
</dbReference>
<accession>A0AAF0XXE2</accession>
<dbReference type="InterPro" id="IPR052059">
    <property type="entry name" value="CR_Ser/Thr_kinase"/>
</dbReference>
<keyword evidence="4" id="KW-0067">ATP-binding</keyword>
<gene>
    <name evidence="5" type="ORF">DCAR_0933753</name>
</gene>
<evidence type="ECO:0000313" key="5">
    <source>
        <dbReference type="EMBL" id="WOH14236.1"/>
    </source>
</evidence>
<dbReference type="SUPFAM" id="SSF56112">
    <property type="entry name" value="Protein kinase-like (PK-like)"/>
    <property type="match status" value="1"/>
</dbReference>
<sequence>MCYSSYVKSSVSCLTAQINRGYIAPEYVIHGQLSEKVDTYSFGIVVLKIISGRRGANLKKEPAGSSSLLEHTWNLFDRGAHLDLVDKKIALMCTQSPSSARPTMSHRPFHVPSLNI</sequence>
<keyword evidence="3" id="KW-0418">Kinase</keyword>
<keyword evidence="2" id="KW-0547">Nucleotide-binding</keyword>
<dbReference type="InterPro" id="IPR011009">
    <property type="entry name" value="Kinase-like_dom_sf"/>
</dbReference>
<evidence type="ECO:0000256" key="4">
    <source>
        <dbReference type="ARBA" id="ARBA00022840"/>
    </source>
</evidence>
<keyword evidence="6" id="KW-1185">Reference proteome</keyword>
<dbReference type="GO" id="GO:0016301">
    <property type="term" value="F:kinase activity"/>
    <property type="evidence" value="ECO:0007669"/>
    <property type="project" value="UniProtKB-KW"/>
</dbReference>
<dbReference type="AlphaFoldDB" id="A0AAF0XXE2"/>
<dbReference type="Proteomes" id="UP000077755">
    <property type="component" value="Chromosome 9"/>
</dbReference>